<keyword evidence="1" id="KW-1133">Transmembrane helix</keyword>
<sequence length="135" mass="15267">MHQQLVRFCFFLMGFIAPDSFSSFLCAKVGYLDIVTVCLPAATLIAILLSKFVEQTLDMLLDTTVSFPVYELFSEDYSVISVIDSGEVLKTSTILRYAIYLLDRNWRDTHSLTCRSLTTIEMITTSECQSTYSVS</sequence>
<keyword evidence="1" id="KW-0812">Transmembrane</keyword>
<gene>
    <name evidence="2" type="ORF">R3P38DRAFT_893050</name>
</gene>
<evidence type="ECO:0000256" key="1">
    <source>
        <dbReference type="SAM" id="Phobius"/>
    </source>
</evidence>
<comment type="caution">
    <text evidence="2">The sequence shown here is derived from an EMBL/GenBank/DDBJ whole genome shotgun (WGS) entry which is preliminary data.</text>
</comment>
<dbReference type="AlphaFoldDB" id="A0AAW0BTL6"/>
<protein>
    <submittedName>
        <fullName evidence="2">Uncharacterized protein</fullName>
    </submittedName>
</protein>
<accession>A0AAW0BTL6</accession>
<evidence type="ECO:0000313" key="2">
    <source>
        <dbReference type="EMBL" id="KAK7030072.1"/>
    </source>
</evidence>
<reference evidence="2 3" key="1">
    <citation type="journal article" date="2024" name="J Genomics">
        <title>Draft genome sequencing and assembly of Favolaschia claudopus CIRM-BRFM 2984 isolated from oak limbs.</title>
        <authorList>
            <person name="Navarro D."/>
            <person name="Drula E."/>
            <person name="Chaduli D."/>
            <person name="Cazenave R."/>
            <person name="Ahrendt S."/>
            <person name="Wang J."/>
            <person name="Lipzen A."/>
            <person name="Daum C."/>
            <person name="Barry K."/>
            <person name="Grigoriev I.V."/>
            <person name="Favel A."/>
            <person name="Rosso M.N."/>
            <person name="Martin F."/>
        </authorList>
    </citation>
    <scope>NUCLEOTIDE SEQUENCE [LARGE SCALE GENOMIC DNA]</scope>
    <source>
        <strain evidence="2 3">CIRM-BRFM 2984</strain>
    </source>
</reference>
<evidence type="ECO:0000313" key="3">
    <source>
        <dbReference type="Proteomes" id="UP001362999"/>
    </source>
</evidence>
<name>A0AAW0BTL6_9AGAR</name>
<feature type="transmembrane region" description="Helical" evidence="1">
    <location>
        <begin position="31"/>
        <end position="49"/>
    </location>
</feature>
<keyword evidence="1" id="KW-0472">Membrane</keyword>
<organism evidence="2 3">
    <name type="scientific">Favolaschia claudopus</name>
    <dbReference type="NCBI Taxonomy" id="2862362"/>
    <lineage>
        <taxon>Eukaryota</taxon>
        <taxon>Fungi</taxon>
        <taxon>Dikarya</taxon>
        <taxon>Basidiomycota</taxon>
        <taxon>Agaricomycotina</taxon>
        <taxon>Agaricomycetes</taxon>
        <taxon>Agaricomycetidae</taxon>
        <taxon>Agaricales</taxon>
        <taxon>Marasmiineae</taxon>
        <taxon>Mycenaceae</taxon>
        <taxon>Favolaschia</taxon>
    </lineage>
</organism>
<dbReference type="Proteomes" id="UP001362999">
    <property type="component" value="Unassembled WGS sequence"/>
</dbReference>
<keyword evidence="3" id="KW-1185">Reference proteome</keyword>
<proteinExistence type="predicted"/>
<dbReference type="EMBL" id="JAWWNJ010000026">
    <property type="protein sequence ID" value="KAK7030072.1"/>
    <property type="molecule type" value="Genomic_DNA"/>
</dbReference>
<feature type="transmembrane region" description="Helical" evidence="1">
    <location>
        <begin position="5"/>
        <end position="25"/>
    </location>
</feature>